<sequence>MGDKMYNAKRNIADKLELPGDIILNMPQIKITGDNEIIIENHRGIIAFDESQIKVNSGIGLISIYGSRFEVLFMGGSTITIGGRFTSIVYEGNK</sequence>
<dbReference type="RefSeq" id="WP_063556623.1">
    <property type="nucleotide sequence ID" value="NZ_LITT01000058.1"/>
</dbReference>
<dbReference type="PATRIC" id="fig|1538.10.peg.3387"/>
<dbReference type="Proteomes" id="UP000077407">
    <property type="component" value="Unassembled WGS sequence"/>
</dbReference>
<dbReference type="AlphaFoldDB" id="A0A168LQ80"/>
<protein>
    <submittedName>
        <fullName evidence="1">YabP family protein</fullName>
    </submittedName>
</protein>
<dbReference type="OrthoDB" id="2989236at2"/>
<dbReference type="EMBL" id="LITT01000058">
    <property type="protein sequence ID" value="OAA83544.1"/>
    <property type="molecule type" value="Genomic_DNA"/>
</dbReference>
<comment type="caution">
    <text evidence="1">The sequence shown here is derived from an EMBL/GenBank/DDBJ whole genome shotgun (WGS) entry which is preliminary data.</text>
</comment>
<evidence type="ECO:0000313" key="2">
    <source>
        <dbReference type="Proteomes" id="UP000077407"/>
    </source>
</evidence>
<accession>A0A168LQ80</accession>
<evidence type="ECO:0000313" key="1">
    <source>
        <dbReference type="EMBL" id="OAA83544.1"/>
    </source>
</evidence>
<organism evidence="1 2">
    <name type="scientific">Clostridium ljungdahlii</name>
    <dbReference type="NCBI Taxonomy" id="1538"/>
    <lineage>
        <taxon>Bacteria</taxon>
        <taxon>Bacillati</taxon>
        <taxon>Bacillota</taxon>
        <taxon>Clostridia</taxon>
        <taxon>Eubacteriales</taxon>
        <taxon>Clostridiaceae</taxon>
        <taxon>Clostridium</taxon>
    </lineage>
</organism>
<name>A0A168LQ80_9CLOT</name>
<proteinExistence type="predicted"/>
<dbReference type="Pfam" id="PF07873">
    <property type="entry name" value="YabP"/>
    <property type="match status" value="1"/>
</dbReference>
<dbReference type="InterPro" id="IPR022476">
    <property type="entry name" value="Spore_YabP/YqfC"/>
</dbReference>
<dbReference type="InterPro" id="IPR022477">
    <property type="entry name" value="Spore_YqfC"/>
</dbReference>
<dbReference type="NCBIfam" id="TIGR02856">
    <property type="entry name" value="spore_yqfC"/>
    <property type="match status" value="1"/>
</dbReference>
<gene>
    <name evidence="1" type="ORF">WY13_03331</name>
</gene>
<reference evidence="1 2" key="1">
    <citation type="journal article" date="2015" name="Biotechnol. Bioeng.">
        <title>Genome sequence and phenotypic characterization of Caulobacter segnis.</title>
        <authorList>
            <person name="Patel S."/>
            <person name="Fletcher B."/>
            <person name="Scott D.C."/>
            <person name="Ely B."/>
        </authorList>
    </citation>
    <scope>NUCLEOTIDE SEQUENCE [LARGE SCALE GENOMIC DNA]</scope>
    <source>
        <strain evidence="1 2">ERI-2</strain>
    </source>
</reference>